<proteinExistence type="inferred from homology"/>
<comment type="similarity">
    <text evidence="2">Belongs to the mitochondrion-specific ribosomal protein mL49 family.</text>
</comment>
<dbReference type="STRING" id="1399860.A0A2C5Y6N0"/>
<comment type="subcellular location">
    <subcellularLocation>
        <location evidence="1">Mitochondrion</location>
    </subcellularLocation>
</comment>
<keyword evidence="4" id="KW-0496">Mitochondrion</keyword>
<dbReference type="Proteomes" id="UP000226192">
    <property type="component" value="Unassembled WGS sequence"/>
</dbReference>
<evidence type="ECO:0000256" key="6">
    <source>
        <dbReference type="ARBA" id="ARBA00035191"/>
    </source>
</evidence>
<keyword evidence="8" id="KW-1185">Reference proteome</keyword>
<keyword evidence="5" id="KW-0687">Ribonucleoprotein</keyword>
<dbReference type="PANTHER" id="PTHR13477">
    <property type="entry name" value="MITOCHONDRIAL 39S RIBOSOMAL PROTEIN L49"/>
    <property type="match status" value="1"/>
</dbReference>
<dbReference type="OrthoDB" id="19439at2759"/>
<evidence type="ECO:0000256" key="5">
    <source>
        <dbReference type="ARBA" id="ARBA00023274"/>
    </source>
</evidence>
<dbReference type="Gene3D" id="3.30.780.10">
    <property type="entry name" value="SUI1-like domain"/>
    <property type="match status" value="1"/>
</dbReference>
<organism evidence="7 8">
    <name type="scientific">Ophiocordyceps australis</name>
    <dbReference type="NCBI Taxonomy" id="1399860"/>
    <lineage>
        <taxon>Eukaryota</taxon>
        <taxon>Fungi</taxon>
        <taxon>Dikarya</taxon>
        <taxon>Ascomycota</taxon>
        <taxon>Pezizomycotina</taxon>
        <taxon>Sordariomycetes</taxon>
        <taxon>Hypocreomycetidae</taxon>
        <taxon>Hypocreales</taxon>
        <taxon>Ophiocordycipitaceae</taxon>
        <taxon>Ophiocordyceps</taxon>
    </lineage>
</organism>
<dbReference type="Pfam" id="PF05046">
    <property type="entry name" value="Img2"/>
    <property type="match status" value="1"/>
</dbReference>
<dbReference type="PANTHER" id="PTHR13477:SF0">
    <property type="entry name" value="LARGE RIBOSOMAL SUBUNIT PROTEIN ML49"/>
    <property type="match status" value="1"/>
</dbReference>
<evidence type="ECO:0000256" key="3">
    <source>
        <dbReference type="ARBA" id="ARBA00022980"/>
    </source>
</evidence>
<keyword evidence="3" id="KW-0689">Ribosomal protein</keyword>
<evidence type="ECO:0000256" key="1">
    <source>
        <dbReference type="ARBA" id="ARBA00004173"/>
    </source>
</evidence>
<dbReference type="AlphaFoldDB" id="A0A2C5Y6N0"/>
<evidence type="ECO:0000313" key="7">
    <source>
        <dbReference type="EMBL" id="PHH62892.1"/>
    </source>
</evidence>
<evidence type="ECO:0000256" key="4">
    <source>
        <dbReference type="ARBA" id="ARBA00023128"/>
    </source>
</evidence>
<evidence type="ECO:0000313" key="8">
    <source>
        <dbReference type="Proteomes" id="UP000226192"/>
    </source>
</evidence>
<dbReference type="GO" id="GO:0006412">
    <property type="term" value="P:translation"/>
    <property type="evidence" value="ECO:0007669"/>
    <property type="project" value="InterPro"/>
</dbReference>
<dbReference type="InterPro" id="IPR007740">
    <property type="entry name" value="Ribosomal_mL49"/>
</dbReference>
<evidence type="ECO:0000256" key="2">
    <source>
        <dbReference type="ARBA" id="ARBA00005677"/>
    </source>
</evidence>
<comment type="caution">
    <text evidence="7">The sequence shown here is derived from an EMBL/GenBank/DDBJ whole genome shotgun (WGS) entry which is preliminary data.</text>
</comment>
<protein>
    <recommendedName>
        <fullName evidence="6">Large ribosomal subunit protein mL49</fullName>
    </recommendedName>
</protein>
<reference evidence="7 8" key="1">
    <citation type="submission" date="2017-06" db="EMBL/GenBank/DDBJ databases">
        <title>Ant-infecting Ophiocordyceps genomes reveal a high diversity of potential behavioral manipulation genes and a possible major role for enterotoxins.</title>
        <authorList>
            <person name="De Bekker C."/>
            <person name="Evans H.C."/>
            <person name="Brachmann A."/>
            <person name="Hughes D.P."/>
        </authorList>
    </citation>
    <scope>NUCLEOTIDE SEQUENCE [LARGE SCALE GENOMIC DNA]</scope>
    <source>
        <strain evidence="7 8">Map64</strain>
    </source>
</reference>
<gene>
    <name evidence="7" type="ORF">CDD81_6610</name>
</gene>
<dbReference type="GO" id="GO:0005762">
    <property type="term" value="C:mitochondrial large ribosomal subunit"/>
    <property type="evidence" value="ECO:0007669"/>
    <property type="project" value="TreeGrafter"/>
</dbReference>
<dbReference type="EMBL" id="NJET01000061">
    <property type="protein sequence ID" value="PHH62892.1"/>
    <property type="molecule type" value="Genomic_DNA"/>
</dbReference>
<dbReference type="GO" id="GO:0003735">
    <property type="term" value="F:structural constituent of ribosome"/>
    <property type="evidence" value="ECO:0007669"/>
    <property type="project" value="InterPro"/>
</dbReference>
<accession>A0A2C5Y6N0</accession>
<name>A0A2C5Y6N0_9HYPO</name>
<sequence length="156" mass="17529">MNRIVSRALCQVPRALLGNSVPRQTLIPRRLFHNQTVRLSNDIQDKELAAAKKANRPIEVPPPPTLSPEELAKAPYVIRRTATGGLPAYRKNKSDGTSFIIVKKVDGDVELMMKDLTEYLKVPEGDIHRGVSPGQVIVKNHVKNEQLRTWMIEKGF</sequence>